<evidence type="ECO:0000313" key="1">
    <source>
        <dbReference type="EMBL" id="XDI99188.1"/>
    </source>
</evidence>
<accession>A0AB39BZW3</accession>
<reference evidence="1" key="1">
    <citation type="submission" date="2024-06" db="EMBL/GenBank/DDBJ databases">
        <title>KlebPhaCol: A community-driven resource for collaborative research in Klebsiella.</title>
        <authorList>
            <person name="Rothschild-Rodriguez D."/>
            <person name="Lambon K.S."/>
            <person name="Nobrega F.L."/>
        </authorList>
    </citation>
    <scope>NUCLEOTIDE SEQUENCE</scope>
</reference>
<organism evidence="1">
    <name type="scientific">Klebsiella phage RothC</name>
    <dbReference type="NCBI Taxonomy" id="3229748"/>
    <lineage>
        <taxon>Viruses</taxon>
        <taxon>Duplodnaviria</taxon>
        <taxon>Heunggongvirae</taxon>
        <taxon>Uroviricota</taxon>
        <taxon>Caudoviricetes</taxon>
        <taxon>Felixviridae</taxon>
        <taxon>Nakavirus</taxon>
        <taxon>Nakavirus sapi</taxon>
    </lineage>
</organism>
<sequence length="225" mass="22881">MGVAIMAAGTDAAAYSNNYIPPVASPLVWGNLESSAIPESRRSKNWGSAGGNFSLSGNAAFSSVGVSAAAGVDSRLTLGTFSPDAYTMIGLVDVGVSAGIMRHRDIRLTTSADKKLGRSMTAGSVVSDIVLPASGAFVVFLQGNLTGHVFGMATRNSVTAATASTAVNTGTSSTFLGGSNASSAFAAWSGYGVALYPRKLSNTEIMLVAERLLKRAAYLGVTVNG</sequence>
<dbReference type="EMBL" id="PP934563">
    <property type="protein sequence ID" value="XDI99188.1"/>
    <property type="molecule type" value="Genomic_DNA"/>
</dbReference>
<proteinExistence type="predicted"/>
<name>A0AB39BZW3_9CAUD</name>
<protein>
    <submittedName>
        <fullName evidence="1">Uncharacterized protein</fullName>
    </submittedName>
</protein>